<dbReference type="InterPro" id="IPR036688">
    <property type="entry name" value="MoeA_C_domain_IV_sf"/>
</dbReference>
<dbReference type="AlphaFoldDB" id="A0A381RCN3"/>
<evidence type="ECO:0000256" key="1">
    <source>
        <dbReference type="ARBA" id="ARBA00005046"/>
    </source>
</evidence>
<dbReference type="PANTHER" id="PTHR10192:SF5">
    <property type="entry name" value="GEPHYRIN"/>
    <property type="match status" value="1"/>
</dbReference>
<dbReference type="Pfam" id="PF00994">
    <property type="entry name" value="MoCF_biosynth"/>
    <property type="match status" value="1"/>
</dbReference>
<dbReference type="InterPro" id="IPR001453">
    <property type="entry name" value="MoaB/Mog_dom"/>
</dbReference>
<dbReference type="GO" id="GO:0061599">
    <property type="term" value="F:molybdopterin molybdotransferase activity"/>
    <property type="evidence" value="ECO:0007669"/>
    <property type="project" value="TreeGrafter"/>
</dbReference>
<dbReference type="Pfam" id="PF03454">
    <property type="entry name" value="MoeA_C"/>
    <property type="match status" value="1"/>
</dbReference>
<dbReference type="PANTHER" id="PTHR10192">
    <property type="entry name" value="MOLYBDOPTERIN BIOSYNTHESIS PROTEIN"/>
    <property type="match status" value="1"/>
</dbReference>
<dbReference type="SUPFAM" id="SSF53218">
    <property type="entry name" value="Molybdenum cofactor biosynthesis proteins"/>
    <property type="match status" value="1"/>
</dbReference>
<dbReference type="Gene3D" id="2.40.340.10">
    <property type="entry name" value="MoeA, C-terminal, domain IV"/>
    <property type="match status" value="1"/>
</dbReference>
<dbReference type="PROSITE" id="PS01079">
    <property type="entry name" value="MOCF_BIOSYNTHESIS_2"/>
    <property type="match status" value="1"/>
</dbReference>
<dbReference type="GO" id="GO:0006777">
    <property type="term" value="P:Mo-molybdopterin cofactor biosynthetic process"/>
    <property type="evidence" value="ECO:0007669"/>
    <property type="project" value="UniProtKB-KW"/>
</dbReference>
<dbReference type="Gene3D" id="2.170.190.11">
    <property type="entry name" value="Molybdopterin biosynthesis moea protein, domain 3"/>
    <property type="match status" value="1"/>
</dbReference>
<dbReference type="SUPFAM" id="SSF63867">
    <property type="entry name" value="MoeA C-terminal domain-like"/>
    <property type="match status" value="1"/>
</dbReference>
<reference evidence="4" key="1">
    <citation type="submission" date="2018-05" db="EMBL/GenBank/DDBJ databases">
        <authorList>
            <person name="Lanie J.A."/>
            <person name="Ng W.-L."/>
            <person name="Kazmierczak K.M."/>
            <person name="Andrzejewski T.M."/>
            <person name="Davidsen T.M."/>
            <person name="Wayne K.J."/>
            <person name="Tettelin H."/>
            <person name="Glass J.I."/>
            <person name="Rusch D."/>
            <person name="Podicherti R."/>
            <person name="Tsui H.-C.T."/>
            <person name="Winkler M.E."/>
        </authorList>
    </citation>
    <scope>NUCLEOTIDE SEQUENCE</scope>
</reference>
<organism evidence="4">
    <name type="scientific">marine metagenome</name>
    <dbReference type="NCBI Taxonomy" id="408172"/>
    <lineage>
        <taxon>unclassified sequences</taxon>
        <taxon>metagenomes</taxon>
        <taxon>ecological metagenomes</taxon>
    </lineage>
</organism>
<comment type="pathway">
    <text evidence="1">Cofactor biosynthesis; molybdopterin biosynthesis.</text>
</comment>
<dbReference type="InterPro" id="IPR005110">
    <property type="entry name" value="MoeA_linker/N"/>
</dbReference>
<dbReference type="InterPro" id="IPR036425">
    <property type="entry name" value="MoaB/Mog-like_dom_sf"/>
</dbReference>
<protein>
    <recommendedName>
        <fullName evidence="3">MoaB/Mog domain-containing protein</fullName>
    </recommendedName>
</protein>
<feature type="domain" description="MoaB/Mog" evidence="3">
    <location>
        <begin position="182"/>
        <end position="322"/>
    </location>
</feature>
<dbReference type="SUPFAM" id="SSF63882">
    <property type="entry name" value="MoeA N-terminal region -like"/>
    <property type="match status" value="1"/>
</dbReference>
<evidence type="ECO:0000259" key="3">
    <source>
        <dbReference type="SMART" id="SM00852"/>
    </source>
</evidence>
<dbReference type="Pfam" id="PF03453">
    <property type="entry name" value="MoeA_N"/>
    <property type="match status" value="1"/>
</dbReference>
<dbReference type="InterPro" id="IPR038987">
    <property type="entry name" value="MoeA-like"/>
</dbReference>
<dbReference type="SMART" id="SM00852">
    <property type="entry name" value="MoCF_biosynth"/>
    <property type="match status" value="1"/>
</dbReference>
<proteinExistence type="predicted"/>
<name>A0A381RCN3_9ZZZZ</name>
<dbReference type="NCBIfam" id="TIGR00177">
    <property type="entry name" value="molyb_syn"/>
    <property type="match status" value="1"/>
</dbReference>
<evidence type="ECO:0000313" key="4">
    <source>
        <dbReference type="EMBL" id="SUZ89545.1"/>
    </source>
</evidence>
<dbReference type="Gene3D" id="3.40.980.10">
    <property type="entry name" value="MoaB/Mog-like domain"/>
    <property type="match status" value="1"/>
</dbReference>
<dbReference type="GO" id="GO:0005829">
    <property type="term" value="C:cytosol"/>
    <property type="evidence" value="ECO:0007669"/>
    <property type="project" value="TreeGrafter"/>
</dbReference>
<dbReference type="InterPro" id="IPR008284">
    <property type="entry name" value="MoCF_biosynth_CS"/>
</dbReference>
<dbReference type="InterPro" id="IPR036135">
    <property type="entry name" value="MoeA_linker/N_sf"/>
</dbReference>
<evidence type="ECO:0000256" key="2">
    <source>
        <dbReference type="ARBA" id="ARBA00023150"/>
    </source>
</evidence>
<sequence>MISYKEAIEILSQSFQALPIIRVNAEQAYGVLAEDLISEVQVPSFSNSAMDGFAVKSEETQSASKKDLVKLEVKGCVLAGEIAPVIEEKKSSCEIMTGSIMPEGFNAVIPIEQVIIEETLEGKFITINQVVNKGRNVRLAGEDYKPGTIIAKKGQVINPHRLMGIIASKQENIPIYQIPKVGVVTTGSELIDQEKHSDKPTIPNTNGPFLQSSIRRMGLHCTGVASTPDSLELIKKNIQHCIDNESDIILTSGGVSAGKLDLVPDALLSLGADILFHKIWMRPGKPLLFARMSSGQFVFGLPGNPVAVAVGFRFFVAQAIRMLQGQALEQPFMATNTVEFNKPEKFCFFAKARTEYTKNNLPQTTFLPGQESFKLSPFRDANSWMILPEGKNLIKVGDEIQVVPLHPGEAL</sequence>
<dbReference type="InterPro" id="IPR005111">
    <property type="entry name" value="MoeA_C_domain_IV"/>
</dbReference>
<dbReference type="UniPathway" id="UPA00344"/>
<dbReference type="CDD" id="cd00887">
    <property type="entry name" value="MoeA"/>
    <property type="match status" value="1"/>
</dbReference>
<accession>A0A381RCN3</accession>
<gene>
    <name evidence="4" type="ORF">METZ01_LOCUS42399</name>
</gene>
<dbReference type="EMBL" id="UINC01001821">
    <property type="protein sequence ID" value="SUZ89545.1"/>
    <property type="molecule type" value="Genomic_DNA"/>
</dbReference>
<keyword evidence="2" id="KW-0501">Molybdenum cofactor biosynthesis</keyword>
<dbReference type="Gene3D" id="3.90.105.10">
    <property type="entry name" value="Molybdopterin biosynthesis moea protein, domain 2"/>
    <property type="match status" value="1"/>
</dbReference>